<dbReference type="AlphaFoldDB" id="A0A5A7PEI6"/>
<comment type="caution">
    <text evidence="2">The sequence shown here is derived from an EMBL/GenBank/DDBJ whole genome shotgun (WGS) entry which is preliminary data.</text>
</comment>
<accession>A0A5A7PEI6</accession>
<sequence>MEAENSGFTADKRRLPLSKVVADCVERWFEDALKEARAGDINMQVLLGQMYYSGYGVPKNAGKESLWFTRASRVRSSVWELSVNVLVIKRAKPPRAVNTLGSSHRFHPSVKFQPPPQLNTLVFPSASATGTADTETSAMLGVQINFSGIACFTIVDKQLYCIWNFCSGPDSIVGRAVVIHADPDDPGRGGRELSKSTGNASGKEK</sequence>
<gene>
    <name evidence="2" type="ORF">STAS_07101</name>
</gene>
<dbReference type="InterPro" id="IPR011990">
    <property type="entry name" value="TPR-like_helical_dom_sf"/>
</dbReference>
<evidence type="ECO:0000313" key="2">
    <source>
        <dbReference type="EMBL" id="GER31122.1"/>
    </source>
</evidence>
<protein>
    <submittedName>
        <fullName evidence="2">Superoxide dismutase</fullName>
    </submittedName>
</protein>
<dbReference type="PANTHER" id="PTHR36792">
    <property type="entry name" value="EXPRESSED PROTEIN"/>
    <property type="match status" value="1"/>
</dbReference>
<feature type="compositionally biased region" description="Polar residues" evidence="1">
    <location>
        <begin position="195"/>
        <end position="205"/>
    </location>
</feature>
<proteinExistence type="predicted"/>
<dbReference type="PANTHER" id="PTHR36792:SF5">
    <property type="entry name" value="SEL1 REPEAT PROTEIN"/>
    <property type="match status" value="1"/>
</dbReference>
<dbReference type="Gene3D" id="2.60.40.200">
    <property type="entry name" value="Superoxide dismutase, copper/zinc binding domain"/>
    <property type="match status" value="1"/>
</dbReference>
<feature type="compositionally biased region" description="Basic and acidic residues" evidence="1">
    <location>
        <begin position="183"/>
        <end position="194"/>
    </location>
</feature>
<dbReference type="InterPro" id="IPR036423">
    <property type="entry name" value="SOD-like_Cu/Zn_dom_sf"/>
</dbReference>
<dbReference type="PRINTS" id="PR00068">
    <property type="entry name" value="CUZNDISMTASE"/>
</dbReference>
<feature type="region of interest" description="Disordered" evidence="1">
    <location>
        <begin position="183"/>
        <end position="205"/>
    </location>
</feature>
<organism evidence="2 3">
    <name type="scientific">Striga asiatica</name>
    <name type="common">Asiatic witchweed</name>
    <name type="synonym">Buchnera asiatica</name>
    <dbReference type="NCBI Taxonomy" id="4170"/>
    <lineage>
        <taxon>Eukaryota</taxon>
        <taxon>Viridiplantae</taxon>
        <taxon>Streptophyta</taxon>
        <taxon>Embryophyta</taxon>
        <taxon>Tracheophyta</taxon>
        <taxon>Spermatophyta</taxon>
        <taxon>Magnoliopsida</taxon>
        <taxon>eudicotyledons</taxon>
        <taxon>Gunneridae</taxon>
        <taxon>Pentapetalae</taxon>
        <taxon>asterids</taxon>
        <taxon>lamiids</taxon>
        <taxon>Lamiales</taxon>
        <taxon>Orobanchaceae</taxon>
        <taxon>Buchnereae</taxon>
        <taxon>Striga</taxon>
    </lineage>
</organism>
<evidence type="ECO:0000256" key="1">
    <source>
        <dbReference type="SAM" id="MobiDB-lite"/>
    </source>
</evidence>
<dbReference type="Gene3D" id="1.25.40.10">
    <property type="entry name" value="Tetratricopeptide repeat domain"/>
    <property type="match status" value="1"/>
</dbReference>
<evidence type="ECO:0000313" key="3">
    <source>
        <dbReference type="Proteomes" id="UP000325081"/>
    </source>
</evidence>
<dbReference type="InterPro" id="IPR001424">
    <property type="entry name" value="SOD_Cu_Zn_dom"/>
</dbReference>
<reference evidence="3" key="1">
    <citation type="journal article" date="2019" name="Curr. Biol.">
        <title>Genome Sequence of Striga asiatica Provides Insight into the Evolution of Plant Parasitism.</title>
        <authorList>
            <person name="Yoshida S."/>
            <person name="Kim S."/>
            <person name="Wafula E.K."/>
            <person name="Tanskanen J."/>
            <person name="Kim Y.M."/>
            <person name="Honaas L."/>
            <person name="Yang Z."/>
            <person name="Spallek T."/>
            <person name="Conn C.E."/>
            <person name="Ichihashi Y."/>
            <person name="Cheong K."/>
            <person name="Cui S."/>
            <person name="Der J.P."/>
            <person name="Gundlach H."/>
            <person name="Jiao Y."/>
            <person name="Hori C."/>
            <person name="Ishida J.K."/>
            <person name="Kasahara H."/>
            <person name="Kiba T."/>
            <person name="Kim M.S."/>
            <person name="Koo N."/>
            <person name="Laohavisit A."/>
            <person name="Lee Y.H."/>
            <person name="Lumba S."/>
            <person name="McCourt P."/>
            <person name="Mortimer J.C."/>
            <person name="Mutuku J.M."/>
            <person name="Nomura T."/>
            <person name="Sasaki-Sekimoto Y."/>
            <person name="Seto Y."/>
            <person name="Wang Y."/>
            <person name="Wakatake T."/>
            <person name="Sakakibara H."/>
            <person name="Demura T."/>
            <person name="Yamaguchi S."/>
            <person name="Yoneyama K."/>
            <person name="Manabe R.I."/>
            <person name="Nelson D.C."/>
            <person name="Schulman A.H."/>
            <person name="Timko M.P."/>
            <person name="dePamphilis C.W."/>
            <person name="Choi D."/>
            <person name="Shirasu K."/>
        </authorList>
    </citation>
    <scope>NUCLEOTIDE SEQUENCE [LARGE SCALE GENOMIC DNA]</scope>
    <source>
        <strain evidence="3">cv. UVA1</strain>
    </source>
</reference>
<dbReference type="SUPFAM" id="SSF49329">
    <property type="entry name" value="Cu,Zn superoxide dismutase-like"/>
    <property type="match status" value="1"/>
</dbReference>
<dbReference type="GO" id="GO:0046872">
    <property type="term" value="F:metal ion binding"/>
    <property type="evidence" value="ECO:0007669"/>
    <property type="project" value="InterPro"/>
</dbReference>
<dbReference type="GO" id="GO:0006801">
    <property type="term" value="P:superoxide metabolic process"/>
    <property type="evidence" value="ECO:0007669"/>
    <property type="project" value="InterPro"/>
</dbReference>
<dbReference type="OrthoDB" id="2384430at2759"/>
<dbReference type="Proteomes" id="UP000325081">
    <property type="component" value="Unassembled WGS sequence"/>
</dbReference>
<keyword evidence="3" id="KW-1185">Reference proteome</keyword>
<dbReference type="SUPFAM" id="SSF81901">
    <property type="entry name" value="HCP-like"/>
    <property type="match status" value="1"/>
</dbReference>
<dbReference type="EMBL" id="BKCP01004428">
    <property type="protein sequence ID" value="GER31122.1"/>
    <property type="molecule type" value="Genomic_DNA"/>
</dbReference>
<name>A0A5A7PEI6_STRAF</name>